<proteinExistence type="predicted"/>
<dbReference type="EC" id="6.2.1.3" evidence="4"/>
<dbReference type="PRINTS" id="PR00154">
    <property type="entry name" value="AMPBINDING"/>
</dbReference>
<accession>A0A644T8L1</accession>
<evidence type="ECO:0000256" key="2">
    <source>
        <dbReference type="ARBA" id="ARBA00022840"/>
    </source>
</evidence>
<protein>
    <submittedName>
        <fullName evidence="4">Long-chain-fatty-acid--CoA ligase FadD15</fullName>
        <ecNumber evidence="4">6.2.1.3</ecNumber>
    </submittedName>
</protein>
<organism evidence="4">
    <name type="scientific">bioreactor metagenome</name>
    <dbReference type="NCBI Taxonomy" id="1076179"/>
    <lineage>
        <taxon>unclassified sequences</taxon>
        <taxon>metagenomes</taxon>
        <taxon>ecological metagenomes</taxon>
    </lineage>
</organism>
<dbReference type="InterPro" id="IPR020459">
    <property type="entry name" value="AMP-binding"/>
</dbReference>
<dbReference type="AlphaFoldDB" id="A0A644T8L1"/>
<dbReference type="InterPro" id="IPR020845">
    <property type="entry name" value="AMP-binding_CS"/>
</dbReference>
<evidence type="ECO:0000256" key="1">
    <source>
        <dbReference type="ARBA" id="ARBA00022741"/>
    </source>
</evidence>
<dbReference type="EMBL" id="VSSQ01000020">
    <property type="protein sequence ID" value="MPL63160.1"/>
    <property type="molecule type" value="Genomic_DNA"/>
</dbReference>
<dbReference type="Pfam" id="PF23562">
    <property type="entry name" value="AMP-binding_C_3"/>
    <property type="match status" value="1"/>
</dbReference>
<sequence>MTTITRIFDLLPNYVASYKPKDDALACKEDGVWKKYSIEQYIRMADDLTYGLLSLGVKKGDTIATITNNRPEWNFLDMAIMQAGAIHVPVYPTISPADYQYIFDHASVKFVFVSGDELSRKIKEVTVNCPSVEEVFTFKQREGFRNLYDLVGIGQAGPLPEQVQAIKDSIQGDDLATIIYTSGTTGNPKGVMLSHTNIISNFIGVSYIPTFGEEGKALSFLPLCHVYERMLNYLYQYLGISVYYAESLATITDNIKEIHPDMMCCVPRLLEKIYDKIQASGRKLKGVKRMIFFWAVDLALHYDVQGNNNAWYMLRHRIADKRIYSKWREALGGNFKIIVSGGASIQPRLVKTFRAAGLPIYEGYGLTETSPVIAVTSTDSNGIKIGTVGPPLRGVEVMIAEDGEILARGPNIMLGYYKDPELTAQVIDGDGWFHTGDIGQFEPEGQLRITGRKKEIFKTSLGKYIAPELLENKIKESPFIDNIMVVGENQKFAAALVVPDFNHLRSWCRIKEIEYTTDEEMVALPRIKQRLLKVIDKYNTEFGSTEQIKKIEIMNSEWSTASGELTPTLKLKRSFIAKKYQTRIEKLFA</sequence>
<keyword evidence="4" id="KW-0436">Ligase</keyword>
<feature type="domain" description="AMP-dependent synthetase/ligase" evidence="3">
    <location>
        <begin position="19"/>
        <end position="417"/>
    </location>
</feature>
<comment type="caution">
    <text evidence="4">The sequence shown here is derived from an EMBL/GenBank/DDBJ whole genome shotgun (WGS) entry which is preliminary data.</text>
</comment>
<dbReference type="GO" id="GO:0005524">
    <property type="term" value="F:ATP binding"/>
    <property type="evidence" value="ECO:0007669"/>
    <property type="project" value="UniProtKB-KW"/>
</dbReference>
<dbReference type="CDD" id="cd05907">
    <property type="entry name" value="VL_LC_FACS_like"/>
    <property type="match status" value="1"/>
</dbReference>
<dbReference type="PANTHER" id="PTHR43272:SF33">
    <property type="entry name" value="AMP-BINDING DOMAIN-CONTAINING PROTEIN-RELATED"/>
    <property type="match status" value="1"/>
</dbReference>
<dbReference type="Gene3D" id="3.40.50.12780">
    <property type="entry name" value="N-terminal domain of ligase-like"/>
    <property type="match status" value="2"/>
</dbReference>
<keyword evidence="2" id="KW-0067">ATP-binding</keyword>
<evidence type="ECO:0000313" key="4">
    <source>
        <dbReference type="EMBL" id="MPL63160.1"/>
    </source>
</evidence>
<name>A0A644T8L1_9ZZZZ</name>
<gene>
    <name evidence="4" type="ORF">SDC9_08781</name>
</gene>
<dbReference type="GO" id="GO:0004467">
    <property type="term" value="F:long-chain fatty acid-CoA ligase activity"/>
    <property type="evidence" value="ECO:0007669"/>
    <property type="project" value="UniProtKB-EC"/>
</dbReference>
<dbReference type="InterPro" id="IPR000873">
    <property type="entry name" value="AMP-dep_synth/lig_dom"/>
</dbReference>
<dbReference type="GO" id="GO:0016020">
    <property type="term" value="C:membrane"/>
    <property type="evidence" value="ECO:0007669"/>
    <property type="project" value="TreeGrafter"/>
</dbReference>
<reference evidence="4" key="1">
    <citation type="submission" date="2019-08" db="EMBL/GenBank/DDBJ databases">
        <authorList>
            <person name="Kucharzyk K."/>
            <person name="Murdoch R.W."/>
            <person name="Higgins S."/>
            <person name="Loffler F."/>
        </authorList>
    </citation>
    <scope>NUCLEOTIDE SEQUENCE</scope>
</reference>
<dbReference type="GO" id="GO:0005783">
    <property type="term" value="C:endoplasmic reticulum"/>
    <property type="evidence" value="ECO:0007669"/>
    <property type="project" value="TreeGrafter"/>
</dbReference>
<evidence type="ECO:0000259" key="3">
    <source>
        <dbReference type="Pfam" id="PF00501"/>
    </source>
</evidence>
<dbReference type="SUPFAM" id="SSF56801">
    <property type="entry name" value="Acetyl-CoA synthetase-like"/>
    <property type="match status" value="1"/>
</dbReference>
<dbReference type="Pfam" id="PF00501">
    <property type="entry name" value="AMP-binding"/>
    <property type="match status" value="1"/>
</dbReference>
<dbReference type="PANTHER" id="PTHR43272">
    <property type="entry name" value="LONG-CHAIN-FATTY-ACID--COA LIGASE"/>
    <property type="match status" value="1"/>
</dbReference>
<dbReference type="InterPro" id="IPR042099">
    <property type="entry name" value="ANL_N_sf"/>
</dbReference>
<dbReference type="PROSITE" id="PS00455">
    <property type="entry name" value="AMP_BINDING"/>
    <property type="match status" value="1"/>
</dbReference>
<keyword evidence="1" id="KW-0547">Nucleotide-binding</keyword>